<dbReference type="Gene3D" id="3.40.50.720">
    <property type="entry name" value="NAD(P)-binding Rossmann-like Domain"/>
    <property type="match status" value="1"/>
</dbReference>
<dbReference type="InterPro" id="IPR052184">
    <property type="entry name" value="SDR_enzymes"/>
</dbReference>
<organism evidence="1 2">
    <name type="scientific">Xylaria arbuscula</name>
    <dbReference type="NCBI Taxonomy" id="114810"/>
    <lineage>
        <taxon>Eukaryota</taxon>
        <taxon>Fungi</taxon>
        <taxon>Dikarya</taxon>
        <taxon>Ascomycota</taxon>
        <taxon>Pezizomycotina</taxon>
        <taxon>Sordariomycetes</taxon>
        <taxon>Xylariomycetidae</taxon>
        <taxon>Xylariales</taxon>
        <taxon>Xylariaceae</taxon>
        <taxon>Xylaria</taxon>
    </lineage>
</organism>
<dbReference type="InterPro" id="IPR036291">
    <property type="entry name" value="NAD(P)-bd_dom_sf"/>
</dbReference>
<dbReference type="AlphaFoldDB" id="A0A9W8N9R8"/>
<evidence type="ECO:0000313" key="1">
    <source>
        <dbReference type="EMBL" id="KAJ3564412.1"/>
    </source>
</evidence>
<dbReference type="InterPro" id="IPR002347">
    <property type="entry name" value="SDR_fam"/>
</dbReference>
<proteinExistence type="predicted"/>
<reference evidence="1" key="1">
    <citation type="submission" date="2022-07" db="EMBL/GenBank/DDBJ databases">
        <title>Genome Sequence of Xylaria arbuscula.</title>
        <authorList>
            <person name="Buettner E."/>
        </authorList>
    </citation>
    <scope>NUCLEOTIDE SEQUENCE</scope>
    <source>
        <strain evidence="1">VT107</strain>
    </source>
</reference>
<accession>A0A9W8N9R8</accession>
<evidence type="ECO:0000313" key="2">
    <source>
        <dbReference type="Proteomes" id="UP001148614"/>
    </source>
</evidence>
<protein>
    <recommendedName>
        <fullName evidence="3">NAD(P)-binding protein</fullName>
    </recommendedName>
</protein>
<dbReference type="SUPFAM" id="SSF51735">
    <property type="entry name" value="NAD(P)-binding Rossmann-fold domains"/>
    <property type="match status" value="1"/>
</dbReference>
<comment type="caution">
    <text evidence="1">The sequence shown here is derived from an EMBL/GenBank/DDBJ whole genome shotgun (WGS) entry which is preliminary data.</text>
</comment>
<dbReference type="EMBL" id="JANPWZ010001619">
    <property type="protein sequence ID" value="KAJ3564412.1"/>
    <property type="molecule type" value="Genomic_DNA"/>
</dbReference>
<sequence>MPSYVITGVSRGLGWEFMKQISDNPANIVIGLVRDKPPTDKRVAEELDSRPNITILEADIANHAQLKKAAADTIAITGGRLDYLIANAAYVSSLDQYDDIGTTLAEPRLFSEEFRTTMEINVLANIHLYNAFLPQILAGVTKKVVAISSGIADIDWINDYDIEELAINAMSKAALNVATAKFNARYKRDGVLFLSVCPGLVDTGHFVEPTPEQQARLGGMLTRFSKYAPDFKGPIPAAESVKAVLSVVENSSIEKGDGGRFLSHFGDKQWL</sequence>
<name>A0A9W8N9R8_9PEZI</name>
<dbReference type="PANTHER" id="PTHR45458">
    <property type="entry name" value="SHORT-CHAIN DEHYDROGENASE/REDUCTASE SDR"/>
    <property type="match status" value="1"/>
</dbReference>
<dbReference type="Pfam" id="PF00106">
    <property type="entry name" value="adh_short"/>
    <property type="match status" value="1"/>
</dbReference>
<dbReference type="VEuPathDB" id="FungiDB:F4678DRAFT_431014"/>
<gene>
    <name evidence="1" type="ORF">NPX13_g7855</name>
</gene>
<evidence type="ECO:0008006" key="3">
    <source>
        <dbReference type="Google" id="ProtNLM"/>
    </source>
</evidence>
<dbReference type="PANTHER" id="PTHR45458:SF3">
    <property type="entry name" value="CHAIN DEHYDROGENASE (ATSC), PUTATIVE-RELATED"/>
    <property type="match status" value="1"/>
</dbReference>
<dbReference type="GO" id="GO:0016616">
    <property type="term" value="F:oxidoreductase activity, acting on the CH-OH group of donors, NAD or NADP as acceptor"/>
    <property type="evidence" value="ECO:0007669"/>
    <property type="project" value="TreeGrafter"/>
</dbReference>
<dbReference type="PRINTS" id="PR00081">
    <property type="entry name" value="GDHRDH"/>
</dbReference>
<dbReference type="Proteomes" id="UP001148614">
    <property type="component" value="Unassembled WGS sequence"/>
</dbReference>
<keyword evidence="2" id="KW-1185">Reference proteome</keyword>